<dbReference type="GO" id="GO:0071111">
    <property type="term" value="F:cyclic-guanylate-specific phosphodiesterase activity"/>
    <property type="evidence" value="ECO:0007669"/>
    <property type="project" value="UniProtKB-EC"/>
</dbReference>
<reference evidence="16" key="1">
    <citation type="journal article" date="2023" name="Int. J. Syst. Evol. Microbiol.">
        <title>&lt;i&gt;Shewanella septentrionalis&lt;/i&gt; sp. nov. and &lt;i&gt;Shewanella holmiensis&lt;/i&gt; sp. nov., isolated from Baltic Sea water and sediments.</title>
        <authorList>
            <person name="Martin-Rodriguez A.J."/>
            <person name="Thorell K."/>
            <person name="Joffre E."/>
            <person name="Jensie-Markopoulos S."/>
            <person name="Moore E.R.B."/>
            <person name="Sjoling A."/>
        </authorList>
    </citation>
    <scope>NUCLEOTIDE SEQUENCE</scope>
    <source>
        <strain evidence="16">SP1S2-7</strain>
    </source>
</reference>
<dbReference type="Gene3D" id="3.30.450.20">
    <property type="entry name" value="PAS domain"/>
    <property type="match status" value="5"/>
</dbReference>
<keyword evidence="8 10" id="KW-0472">Membrane</keyword>
<dbReference type="InterPro" id="IPR035919">
    <property type="entry name" value="EAL_sf"/>
</dbReference>
<dbReference type="Proteomes" id="UP001155546">
    <property type="component" value="Unassembled WGS sequence"/>
</dbReference>
<dbReference type="Pfam" id="PF00990">
    <property type="entry name" value="GGDEF"/>
    <property type="match status" value="1"/>
</dbReference>
<accession>A0A9X2WPC6</accession>
<dbReference type="FunFam" id="3.20.20.450:FF:000001">
    <property type="entry name" value="Cyclic di-GMP phosphodiesterase yahA"/>
    <property type="match status" value="1"/>
</dbReference>
<dbReference type="SMART" id="SM00052">
    <property type="entry name" value="EAL"/>
    <property type="match status" value="1"/>
</dbReference>
<feature type="domain" description="PAS" evidence="11">
    <location>
        <begin position="653"/>
        <end position="709"/>
    </location>
</feature>
<dbReference type="InterPro" id="IPR013656">
    <property type="entry name" value="PAS_4"/>
</dbReference>
<feature type="domain" description="GGDEF" evidence="15">
    <location>
        <begin position="1185"/>
        <end position="1323"/>
    </location>
</feature>
<dbReference type="Gene3D" id="3.30.70.270">
    <property type="match status" value="1"/>
</dbReference>
<organism evidence="16 17">
    <name type="scientific">Shewanella holmiensis</name>
    <dbReference type="NCBI Taxonomy" id="2952222"/>
    <lineage>
        <taxon>Bacteria</taxon>
        <taxon>Pseudomonadati</taxon>
        <taxon>Pseudomonadota</taxon>
        <taxon>Gammaproteobacteria</taxon>
        <taxon>Alteromonadales</taxon>
        <taxon>Shewanellaceae</taxon>
        <taxon>Shewanella</taxon>
    </lineage>
</organism>
<dbReference type="Pfam" id="PF13426">
    <property type="entry name" value="PAS_9"/>
    <property type="match status" value="2"/>
</dbReference>
<dbReference type="PROSITE" id="PS50839">
    <property type="entry name" value="CHASE"/>
    <property type="match status" value="1"/>
</dbReference>
<protein>
    <recommendedName>
        <fullName evidence="3">cyclic-guanylate-specific phosphodiesterase</fullName>
        <ecNumber evidence="3">3.1.4.52</ecNumber>
    </recommendedName>
</protein>
<dbReference type="RefSeq" id="WP_261299240.1">
    <property type="nucleotide sequence ID" value="NZ_JAMTCD010000019.1"/>
</dbReference>
<feature type="transmembrane region" description="Helical" evidence="10">
    <location>
        <begin position="12"/>
        <end position="30"/>
    </location>
</feature>
<name>A0A9X2WPC6_9GAMM</name>
<keyword evidence="17" id="KW-1185">Reference proteome</keyword>
<proteinExistence type="predicted"/>
<dbReference type="InterPro" id="IPR035965">
    <property type="entry name" value="PAS-like_dom_sf"/>
</dbReference>
<evidence type="ECO:0000256" key="10">
    <source>
        <dbReference type="SAM" id="Phobius"/>
    </source>
</evidence>
<dbReference type="CDD" id="cd01949">
    <property type="entry name" value="GGDEF"/>
    <property type="match status" value="1"/>
</dbReference>
<comment type="catalytic activity">
    <reaction evidence="9">
        <text>3',3'-c-di-GMP + H2O = 5'-phosphoguanylyl(3'-&gt;5')guanosine + H(+)</text>
        <dbReference type="Rhea" id="RHEA:24902"/>
        <dbReference type="ChEBI" id="CHEBI:15377"/>
        <dbReference type="ChEBI" id="CHEBI:15378"/>
        <dbReference type="ChEBI" id="CHEBI:58754"/>
        <dbReference type="ChEBI" id="CHEBI:58805"/>
        <dbReference type="EC" id="3.1.4.52"/>
    </reaction>
    <physiologicalReaction direction="left-to-right" evidence="9">
        <dbReference type="Rhea" id="RHEA:24903"/>
    </physiologicalReaction>
</comment>
<dbReference type="PROSITE" id="PS50113">
    <property type="entry name" value="PAC"/>
    <property type="match status" value="3"/>
</dbReference>
<dbReference type="GO" id="GO:0007165">
    <property type="term" value="P:signal transduction"/>
    <property type="evidence" value="ECO:0007669"/>
    <property type="project" value="UniProtKB-ARBA"/>
</dbReference>
<evidence type="ECO:0000313" key="17">
    <source>
        <dbReference type="Proteomes" id="UP001155546"/>
    </source>
</evidence>
<dbReference type="InterPro" id="IPR001610">
    <property type="entry name" value="PAC"/>
</dbReference>
<evidence type="ECO:0000256" key="2">
    <source>
        <dbReference type="ARBA" id="ARBA00004651"/>
    </source>
</evidence>
<evidence type="ECO:0000259" key="12">
    <source>
        <dbReference type="PROSITE" id="PS50113"/>
    </source>
</evidence>
<dbReference type="Pfam" id="PF13188">
    <property type="entry name" value="PAS_8"/>
    <property type="match status" value="2"/>
</dbReference>
<dbReference type="GO" id="GO:0071732">
    <property type="term" value="P:cellular response to nitric oxide"/>
    <property type="evidence" value="ECO:0007669"/>
    <property type="project" value="UniProtKB-ARBA"/>
</dbReference>
<evidence type="ECO:0000313" key="16">
    <source>
        <dbReference type="EMBL" id="MCT7942893.1"/>
    </source>
</evidence>
<evidence type="ECO:0000256" key="6">
    <source>
        <dbReference type="ARBA" id="ARBA00022692"/>
    </source>
</evidence>
<dbReference type="GO" id="GO:0005886">
    <property type="term" value="C:plasma membrane"/>
    <property type="evidence" value="ECO:0007669"/>
    <property type="project" value="UniProtKB-SubCell"/>
</dbReference>
<dbReference type="InterPro" id="IPR001633">
    <property type="entry name" value="EAL_dom"/>
</dbReference>
<feature type="domain" description="EAL" evidence="14">
    <location>
        <begin position="1332"/>
        <end position="1586"/>
    </location>
</feature>
<feature type="domain" description="PAC" evidence="12">
    <location>
        <begin position="600"/>
        <end position="652"/>
    </location>
</feature>
<dbReference type="SMART" id="SM00086">
    <property type="entry name" value="PAC"/>
    <property type="match status" value="3"/>
</dbReference>
<dbReference type="PROSITE" id="PS50887">
    <property type="entry name" value="GGDEF"/>
    <property type="match status" value="1"/>
</dbReference>
<feature type="transmembrane region" description="Helical" evidence="10">
    <location>
        <begin position="63"/>
        <end position="82"/>
    </location>
</feature>
<dbReference type="InterPro" id="IPR029787">
    <property type="entry name" value="Nucleotide_cyclase"/>
</dbReference>
<dbReference type="EMBL" id="JAMTCD010000019">
    <property type="protein sequence ID" value="MCT7942893.1"/>
    <property type="molecule type" value="Genomic_DNA"/>
</dbReference>
<dbReference type="PANTHER" id="PTHR44757">
    <property type="entry name" value="DIGUANYLATE CYCLASE DGCP"/>
    <property type="match status" value="1"/>
</dbReference>
<dbReference type="CDD" id="cd01948">
    <property type="entry name" value="EAL"/>
    <property type="match status" value="1"/>
</dbReference>
<dbReference type="SMART" id="SM01079">
    <property type="entry name" value="CHASE"/>
    <property type="match status" value="1"/>
</dbReference>
<evidence type="ECO:0000256" key="5">
    <source>
        <dbReference type="ARBA" id="ARBA00022636"/>
    </source>
</evidence>
<evidence type="ECO:0000259" key="15">
    <source>
        <dbReference type="PROSITE" id="PS50887"/>
    </source>
</evidence>
<dbReference type="PROSITE" id="PS50112">
    <property type="entry name" value="PAS"/>
    <property type="match status" value="3"/>
</dbReference>
<evidence type="ECO:0000259" key="11">
    <source>
        <dbReference type="PROSITE" id="PS50112"/>
    </source>
</evidence>
<dbReference type="Pfam" id="PF03924">
    <property type="entry name" value="CHASE"/>
    <property type="match status" value="1"/>
</dbReference>
<evidence type="ECO:0000256" key="4">
    <source>
        <dbReference type="ARBA" id="ARBA00022475"/>
    </source>
</evidence>
<dbReference type="InterPro" id="IPR000700">
    <property type="entry name" value="PAS-assoc_C"/>
</dbReference>
<dbReference type="InterPro" id="IPR052155">
    <property type="entry name" value="Biofilm_reg_signaling"/>
</dbReference>
<feature type="transmembrane region" description="Helical" evidence="10">
    <location>
        <begin position="197"/>
        <end position="217"/>
    </location>
</feature>
<comment type="subcellular location">
    <subcellularLocation>
        <location evidence="2">Cell membrane</location>
        <topology evidence="2">Multi-pass membrane protein</topology>
    </subcellularLocation>
</comment>
<dbReference type="InterPro" id="IPR007895">
    <property type="entry name" value="MASE1"/>
</dbReference>
<feature type="domain" description="CHASE" evidence="13">
    <location>
        <begin position="259"/>
        <end position="475"/>
    </location>
</feature>
<feature type="transmembrane region" description="Helical" evidence="10">
    <location>
        <begin position="36"/>
        <end position="56"/>
    </location>
</feature>
<dbReference type="Pfam" id="PF00563">
    <property type="entry name" value="EAL"/>
    <property type="match status" value="1"/>
</dbReference>
<dbReference type="PROSITE" id="PS50883">
    <property type="entry name" value="EAL"/>
    <property type="match status" value="1"/>
</dbReference>
<feature type="domain" description="PAC" evidence="12">
    <location>
        <begin position="980"/>
        <end position="1032"/>
    </location>
</feature>
<feature type="transmembrane region" description="Helical" evidence="10">
    <location>
        <begin position="165"/>
        <end position="185"/>
    </location>
</feature>
<dbReference type="NCBIfam" id="TIGR00254">
    <property type="entry name" value="GGDEF"/>
    <property type="match status" value="1"/>
</dbReference>
<evidence type="ECO:0000256" key="7">
    <source>
        <dbReference type="ARBA" id="ARBA00022989"/>
    </source>
</evidence>
<dbReference type="SUPFAM" id="SSF55785">
    <property type="entry name" value="PYP-like sensor domain (PAS domain)"/>
    <property type="match status" value="5"/>
</dbReference>
<feature type="transmembrane region" description="Helical" evidence="10">
    <location>
        <begin position="124"/>
        <end position="153"/>
    </location>
</feature>
<dbReference type="NCBIfam" id="TIGR00229">
    <property type="entry name" value="sensory_box"/>
    <property type="match status" value="4"/>
</dbReference>
<dbReference type="InterPro" id="IPR042240">
    <property type="entry name" value="CHASE_sf"/>
</dbReference>
<feature type="domain" description="PAS" evidence="11">
    <location>
        <begin position="908"/>
        <end position="952"/>
    </location>
</feature>
<dbReference type="InterPro" id="IPR000014">
    <property type="entry name" value="PAS"/>
</dbReference>
<evidence type="ECO:0000259" key="13">
    <source>
        <dbReference type="PROSITE" id="PS50839"/>
    </source>
</evidence>
<evidence type="ECO:0000256" key="3">
    <source>
        <dbReference type="ARBA" id="ARBA00012282"/>
    </source>
</evidence>
<comment type="caution">
    <text evidence="16">The sequence shown here is derived from an EMBL/GenBank/DDBJ whole genome shotgun (WGS) entry which is preliminary data.</text>
</comment>
<sequence length="1591" mass="179627">MTINSSISLKLFIQVITLATIYFVLGIAGLELAMPPGYATAIFPAAGIAVSAILYGGIRLLPGVWLGSFFLNLWVAGSSEAFEIQSVFIALLIAIGASIQALVALYLVNISQINWKALTTFREIVLFLTLASPLASLASSTWANITLYLFGIISTDYIASSWLNWWIGDTTGVLLFAPIALILLYRDKVLAKYRLRTVIIPTLLSLLMVFPIFFYVASSENHQIKNRMQNTGIGLEHHIKSKLIGFTETVISLSNLMQMYPDLTFTKFESYTRELFTLHPDLHGIGWNKYFSAPERANFETQLAKHLNMPTFQITEKDVQGNIVRAEIRDHYAPITYISPFEPNKKALGYDIASDPVRFKAITQVLQTGQLAITSPIKLVQDTEPSTSILVIAPVNNTLRDAISGFAVASVRIENMMHFLFSQGLMEDIEIRLEDKHALNTDKTLFSSHVKSSSTNQEYQWQTDIDFGGRTWQLTLIPTGHYIESHLTLLAWQILLIGLLFSGLLQILLLTITGQHYLAKTALQQSESSIRAILDNAPFLIWQKDTNGHYLNINKKLAVLLELTDASQILGKTDFDIWPKELAEHYQLDDEEVLSTQTTKHIEQEPVIEGGQTRYTETFKSPLIDSFGKLVGTIGFSHDISEKIKAREALKANETTFKAMIESIPVAVYVSSDVEQVATYINPTFTKLFGYTIDEVPSAATWWPLAYPDKSYRDQISEEWLLKVDQAIKAQSDIEPMEVIVTCKDGSKKNILWGFTTLNDQNFAFGLNLTELRHAENIVFESEVKFKSLIQNMSEGLALHELVYDENNQAIDYRILEVNRAFEAQTGITSINASGKLATEVYGLNPAPFLENYAQVVKTGKPYSFEVYFEPLQRHFNISVFSPMANQFATVFTDITERKKVQQQIVESESRFRELFQQTPIAYQSLDAEGRFIDANEQLCDMLGYSREEILGITFGEIWMDEIQDQFPCQFKSFKKAGHVSTQLTLEKRDGQLITVILNGRIQRDTKGNFVKTHCVLIDITEREKIAQEMRIAAIAFESQEGMFVTDVNGIILRANQSFTAITGYEVIDVIGKKPRMFSSGRHDENFYSAMWKSINTTGAWQGEVWNKRKNGQIYPEHLSITAVMNNQHQVTHYVATLTDITANKAAENEIHALAFHDPLTKLPNRRLFMDRLSQALALSARTAHKGALLFLDIDHFKTLNDTLGHELGDVLLQQVADRLQETIREHDTVARLGGDEFVVLLESLHKDLDKATEDTKQVANKILSSLSQTYQLEEHEYHSSCSIGVIMFSDHDISPEVLIKHADIAMYQAKHDGRNAICIFNPKMQDQINARSTLENDIRRAISGEQFQLYYQVQVDKSNRPLGAEALIRWHHPERGLVSPIEFISLAEETGLIIPIGEWVLNSACAQLKLWQQQEHMCDFMLSINVSAKQFHQPDFAQKVQSIIEPFGINPQRLKFELTESMLLQNLDATIQTMLALKKFGVQFSLDDFGTGYSSLQYLKRLPLDQLKIDQSFVRDVVVEENDRAIVRTIIAMADSLGLDIIAEGVETEQQRDILLAEGCCHYQGYLFSKPIPIDEFEANSTTTTVNLSS</sequence>
<comment type="cofactor">
    <cofactor evidence="1">
        <name>Mg(2+)</name>
        <dbReference type="ChEBI" id="CHEBI:18420"/>
    </cofactor>
</comment>
<dbReference type="InterPro" id="IPR043128">
    <property type="entry name" value="Rev_trsase/Diguanyl_cyclase"/>
</dbReference>
<keyword evidence="6 10" id="KW-0812">Transmembrane</keyword>
<keyword evidence="7 10" id="KW-1133">Transmembrane helix</keyword>
<dbReference type="Gene3D" id="3.20.20.450">
    <property type="entry name" value="EAL domain"/>
    <property type="match status" value="1"/>
</dbReference>
<gene>
    <name evidence="16" type="ORF">NE535_13965</name>
</gene>
<dbReference type="InterPro" id="IPR006189">
    <property type="entry name" value="CHASE_dom"/>
</dbReference>
<feature type="domain" description="PAC" evidence="12">
    <location>
        <begin position="1101"/>
        <end position="1153"/>
    </location>
</feature>
<feature type="domain" description="PAS" evidence="11">
    <location>
        <begin position="1028"/>
        <end position="1073"/>
    </location>
</feature>
<dbReference type="CDD" id="cd00130">
    <property type="entry name" value="PAS"/>
    <property type="match status" value="2"/>
</dbReference>
<evidence type="ECO:0000256" key="9">
    <source>
        <dbReference type="ARBA" id="ARBA00051114"/>
    </source>
</evidence>
<evidence type="ECO:0000256" key="1">
    <source>
        <dbReference type="ARBA" id="ARBA00001946"/>
    </source>
</evidence>
<dbReference type="Gene3D" id="3.30.450.350">
    <property type="entry name" value="CHASE domain"/>
    <property type="match status" value="1"/>
</dbReference>
<evidence type="ECO:0000256" key="8">
    <source>
        <dbReference type="ARBA" id="ARBA00023136"/>
    </source>
</evidence>
<dbReference type="InterPro" id="IPR000160">
    <property type="entry name" value="GGDEF_dom"/>
</dbReference>
<keyword evidence="4" id="KW-1003">Cell membrane</keyword>
<feature type="transmembrane region" description="Helical" evidence="10">
    <location>
        <begin position="88"/>
        <end position="108"/>
    </location>
</feature>
<dbReference type="FunFam" id="3.30.70.270:FF:000001">
    <property type="entry name" value="Diguanylate cyclase domain protein"/>
    <property type="match status" value="1"/>
</dbReference>
<dbReference type="PANTHER" id="PTHR44757:SF2">
    <property type="entry name" value="BIOFILM ARCHITECTURE MAINTENANCE PROTEIN MBAA"/>
    <property type="match status" value="1"/>
</dbReference>
<keyword evidence="5" id="KW-0973">c-di-GMP</keyword>
<dbReference type="SMART" id="SM00267">
    <property type="entry name" value="GGDEF"/>
    <property type="match status" value="1"/>
</dbReference>
<dbReference type="Pfam" id="PF08448">
    <property type="entry name" value="PAS_4"/>
    <property type="match status" value="1"/>
</dbReference>
<dbReference type="EC" id="3.1.4.52" evidence="3"/>
<dbReference type="SMART" id="SM00091">
    <property type="entry name" value="PAS"/>
    <property type="match status" value="4"/>
</dbReference>
<dbReference type="SUPFAM" id="SSF55073">
    <property type="entry name" value="Nucleotide cyclase"/>
    <property type="match status" value="1"/>
</dbReference>
<dbReference type="Pfam" id="PF05231">
    <property type="entry name" value="MASE1"/>
    <property type="match status" value="1"/>
</dbReference>
<dbReference type="SUPFAM" id="SSF141868">
    <property type="entry name" value="EAL domain-like"/>
    <property type="match status" value="1"/>
</dbReference>
<evidence type="ECO:0000259" key="14">
    <source>
        <dbReference type="PROSITE" id="PS50883"/>
    </source>
</evidence>